<dbReference type="GO" id="GO:0008810">
    <property type="term" value="F:cellulase activity"/>
    <property type="evidence" value="ECO:0007669"/>
    <property type="project" value="UniProtKB-EC"/>
</dbReference>
<comment type="similarity">
    <text evidence="2 9">Belongs to the glycosyl hydrolase 7 (cellulase C) family.</text>
</comment>
<dbReference type="PRINTS" id="PR00734">
    <property type="entry name" value="GLHYDRLASE7"/>
</dbReference>
<dbReference type="InterPro" id="IPR013320">
    <property type="entry name" value="ConA-like_dom_sf"/>
</dbReference>
<evidence type="ECO:0000313" key="11">
    <source>
        <dbReference type="Proteomes" id="UP001140560"/>
    </source>
</evidence>
<evidence type="ECO:0000256" key="8">
    <source>
        <dbReference type="ARBA" id="ARBA00023326"/>
    </source>
</evidence>
<comment type="catalytic activity">
    <reaction evidence="1">
        <text>Endohydrolysis of (1-&gt;4)-beta-D-glucosidic linkages in cellulose, lichenin and cereal beta-D-glucans.</text>
        <dbReference type="EC" id="3.2.1.4"/>
    </reaction>
</comment>
<evidence type="ECO:0000256" key="7">
    <source>
        <dbReference type="ARBA" id="ARBA00023295"/>
    </source>
</evidence>
<dbReference type="Gene3D" id="2.70.100.10">
    <property type="entry name" value="Glycoside hydrolase, family 7, domain"/>
    <property type="match status" value="1"/>
</dbReference>
<evidence type="ECO:0000256" key="9">
    <source>
        <dbReference type="RuleBase" id="RU361164"/>
    </source>
</evidence>
<dbReference type="SUPFAM" id="SSF49899">
    <property type="entry name" value="Concanavalin A-like lectins/glucanases"/>
    <property type="match status" value="1"/>
</dbReference>
<keyword evidence="5" id="KW-0325">Glycoprotein</keyword>
<evidence type="ECO:0000256" key="3">
    <source>
        <dbReference type="ARBA" id="ARBA00022801"/>
    </source>
</evidence>
<dbReference type="AlphaFoldDB" id="A0A9W8Y140"/>
<dbReference type="PANTHER" id="PTHR33753">
    <property type="entry name" value="1,4-BETA-D-GLUCAN CELLOBIOHYDROLASE B"/>
    <property type="match status" value="1"/>
</dbReference>
<evidence type="ECO:0000256" key="2">
    <source>
        <dbReference type="ARBA" id="ARBA00006044"/>
    </source>
</evidence>
<evidence type="ECO:0000256" key="6">
    <source>
        <dbReference type="ARBA" id="ARBA00023277"/>
    </source>
</evidence>
<accession>A0A9W8Y140</accession>
<keyword evidence="6" id="KW-0119">Carbohydrate metabolism</keyword>
<dbReference type="OrthoDB" id="412382at2759"/>
<evidence type="ECO:0000256" key="4">
    <source>
        <dbReference type="ARBA" id="ARBA00023001"/>
    </source>
</evidence>
<organism evidence="10 11">
    <name type="scientific">Neocucurbitaria cava</name>
    <dbReference type="NCBI Taxonomy" id="798079"/>
    <lineage>
        <taxon>Eukaryota</taxon>
        <taxon>Fungi</taxon>
        <taxon>Dikarya</taxon>
        <taxon>Ascomycota</taxon>
        <taxon>Pezizomycotina</taxon>
        <taxon>Dothideomycetes</taxon>
        <taxon>Pleosporomycetidae</taxon>
        <taxon>Pleosporales</taxon>
        <taxon>Pleosporineae</taxon>
        <taxon>Cucurbitariaceae</taxon>
        <taxon>Neocucurbitaria</taxon>
    </lineage>
</organism>
<comment type="caution">
    <text evidence="10">The sequence shown here is derived from an EMBL/GenBank/DDBJ whole genome shotgun (WGS) entry which is preliminary data.</text>
</comment>
<dbReference type="EMBL" id="JAPEUY010000017">
    <property type="protein sequence ID" value="KAJ4364444.1"/>
    <property type="molecule type" value="Genomic_DNA"/>
</dbReference>
<dbReference type="Proteomes" id="UP001140560">
    <property type="component" value="Unassembled WGS sequence"/>
</dbReference>
<keyword evidence="11" id="KW-1185">Reference proteome</keyword>
<protein>
    <recommendedName>
        <fullName evidence="9">Glucanase</fullName>
        <ecNumber evidence="9">3.2.1.-</ecNumber>
    </recommendedName>
</protein>
<proteinExistence type="inferred from homology"/>
<keyword evidence="7 9" id="KW-0326">Glycosidase</keyword>
<gene>
    <name evidence="10" type="ORF">N0V83_009038</name>
</gene>
<dbReference type="EC" id="3.2.1.-" evidence="9"/>
<dbReference type="CDD" id="cd07999">
    <property type="entry name" value="GH7_CBH_EG"/>
    <property type="match status" value="1"/>
</dbReference>
<sequence length="441" mass="47224">MRRPSFRKCKARIFSAVFSRSSTMAPYTILAAALLGLATAQTPGTAKEVHPKLTTWKCTKAGGCKSQNTALVLDSATHWIHQANDTTKGCGNWGSAADPIACPDEATCAKNCIIEGISNYADYGVSTTGGSVRMDMYNPKGGLASPRIYLLAEDEKKYEMLQLNGHELAFDVDVSKLPCGMNGALYLSEMEADGGRSTLNPEGASLGSGYCDAQCFVTPFVNGVGNIAGQGVCCNEMDVWEANSRATQTAPHTCSKDGLFRCTGDECGKAGLCDKNGCADNPYRQRAAKDFYGPSLKVDTSKPFTVVTQFPAKDGVLQAIVRKYVQNGVVIENAARNITMDQAYCSAQSGAEMYSKLGGHKGMGDALGRGMVLAMSIWWDDSGFMNWLDAEGAGPCNATEGDPKVVTTIEKAPVVTFSQIKWGEIGSTFAEHNQTKHHWQA</sequence>
<dbReference type="PANTHER" id="PTHR33753:SF1">
    <property type="entry name" value="ENDO-BETA-1,4-GLUCANASE CELB"/>
    <property type="match status" value="1"/>
</dbReference>
<keyword evidence="4 9" id="KW-0136">Cellulose degradation</keyword>
<keyword evidence="8 9" id="KW-0624">Polysaccharide degradation</keyword>
<evidence type="ECO:0000256" key="1">
    <source>
        <dbReference type="ARBA" id="ARBA00000966"/>
    </source>
</evidence>
<name>A0A9W8Y140_9PLEO</name>
<keyword evidence="3 9" id="KW-0378">Hydrolase</keyword>
<dbReference type="Pfam" id="PF00840">
    <property type="entry name" value="Glyco_hydro_7"/>
    <property type="match status" value="1"/>
</dbReference>
<reference evidence="10" key="1">
    <citation type="submission" date="2022-10" db="EMBL/GenBank/DDBJ databases">
        <title>Tapping the CABI collections for fungal endophytes: first genome assemblies for Collariella, Neodidymelliopsis, Ascochyta clinopodiicola, Didymella pomorum, Didymosphaeria variabile, Neocosmospora piperis and Neocucurbitaria cava.</title>
        <authorList>
            <person name="Hill R."/>
        </authorList>
    </citation>
    <scope>NUCLEOTIDE SEQUENCE</scope>
    <source>
        <strain evidence="10">IMI 356814</strain>
    </source>
</reference>
<dbReference type="InterPro" id="IPR001722">
    <property type="entry name" value="Glyco_hydro_7"/>
</dbReference>
<evidence type="ECO:0000256" key="5">
    <source>
        <dbReference type="ARBA" id="ARBA00023180"/>
    </source>
</evidence>
<dbReference type="GO" id="GO:0030245">
    <property type="term" value="P:cellulose catabolic process"/>
    <property type="evidence" value="ECO:0007669"/>
    <property type="project" value="UniProtKB-KW"/>
</dbReference>
<evidence type="ECO:0000313" key="10">
    <source>
        <dbReference type="EMBL" id="KAJ4364444.1"/>
    </source>
</evidence>
<dbReference type="InterPro" id="IPR037019">
    <property type="entry name" value="Glyco_hydro_7_sf"/>
</dbReference>